<sequence>MVLGFITSGLRSKRMHAIEHALALHIKQTPRKIREELRGLVHEFLLLKVKRVYKGEFVYTPTELQHSQSCPDLSLYRDTDSPTTRRKRALSECVPMSDLVRVQSDTELNLIDKERTFNRKVSEQSSLLLRVANALSGMDDDNDEGTRGLNGFSEEDILASETIHSTWTSNTQSTLTIGAIPKRRRAFSEVKFPFSGNKSSPENDNNLTWYGLPSSMKLQQIQEEVKPRNRTASLQPLQPLNLISKIKNTFIGSKEDKERDIEKQGIVPRRDRTFSAPANRYIRQTRSGRSSLYPTDSVLEETSVADFLRVLADLAIPDPTTDTALPTPQRKLGTASLTPPKLSPPRSRRMSIKPPPQSRRGSLINPSQLMQTGRRFSLRPPGHESQSTRKASAAPTLSPVLCSRNPTPPELSVSPPPPYTPFPSDIPGRRSIRVPGSNRRFSLRPVVLTPNLSPVQRQVIRSKENKDDSKEVYNEKL</sequence>
<evidence type="ECO:0000256" key="1">
    <source>
        <dbReference type="SAM" id="MobiDB-lite"/>
    </source>
</evidence>
<dbReference type="Proteomes" id="UP001458880">
    <property type="component" value="Unassembled WGS sequence"/>
</dbReference>
<dbReference type="EMBL" id="JASPKY010000162">
    <property type="protein sequence ID" value="KAK9729235.1"/>
    <property type="molecule type" value="Genomic_DNA"/>
</dbReference>
<comment type="caution">
    <text evidence="2">The sequence shown here is derived from an EMBL/GenBank/DDBJ whole genome shotgun (WGS) entry which is preliminary data.</text>
</comment>
<keyword evidence="3" id="KW-1185">Reference proteome</keyword>
<feature type="region of interest" description="Disordered" evidence="1">
    <location>
        <begin position="318"/>
        <end position="442"/>
    </location>
</feature>
<evidence type="ECO:0000313" key="2">
    <source>
        <dbReference type="EMBL" id="KAK9729235.1"/>
    </source>
</evidence>
<name>A0AAW1L683_POPJA</name>
<organism evidence="2 3">
    <name type="scientific">Popillia japonica</name>
    <name type="common">Japanese beetle</name>
    <dbReference type="NCBI Taxonomy" id="7064"/>
    <lineage>
        <taxon>Eukaryota</taxon>
        <taxon>Metazoa</taxon>
        <taxon>Ecdysozoa</taxon>
        <taxon>Arthropoda</taxon>
        <taxon>Hexapoda</taxon>
        <taxon>Insecta</taxon>
        <taxon>Pterygota</taxon>
        <taxon>Neoptera</taxon>
        <taxon>Endopterygota</taxon>
        <taxon>Coleoptera</taxon>
        <taxon>Polyphaga</taxon>
        <taxon>Scarabaeiformia</taxon>
        <taxon>Scarabaeidae</taxon>
        <taxon>Rutelinae</taxon>
        <taxon>Popillia</taxon>
    </lineage>
</organism>
<gene>
    <name evidence="2" type="ORF">QE152_g16013</name>
</gene>
<proteinExistence type="predicted"/>
<dbReference type="AlphaFoldDB" id="A0AAW1L683"/>
<feature type="compositionally biased region" description="Low complexity" evidence="1">
    <location>
        <begin position="318"/>
        <end position="328"/>
    </location>
</feature>
<protein>
    <submittedName>
        <fullName evidence="2">Uncharacterized protein</fullName>
    </submittedName>
</protein>
<accession>A0AAW1L683</accession>
<reference evidence="2 3" key="1">
    <citation type="journal article" date="2024" name="BMC Genomics">
        <title>De novo assembly and annotation of Popillia japonica's genome with initial clues to its potential as an invasive pest.</title>
        <authorList>
            <person name="Cucini C."/>
            <person name="Boschi S."/>
            <person name="Funari R."/>
            <person name="Cardaioli E."/>
            <person name="Iannotti N."/>
            <person name="Marturano G."/>
            <person name="Paoli F."/>
            <person name="Bruttini M."/>
            <person name="Carapelli A."/>
            <person name="Frati F."/>
            <person name="Nardi F."/>
        </authorList>
    </citation>
    <scope>NUCLEOTIDE SEQUENCE [LARGE SCALE GENOMIC DNA]</scope>
    <source>
        <strain evidence="2">DMR45628</strain>
    </source>
</reference>
<feature type="compositionally biased region" description="Basic and acidic residues" evidence="1">
    <location>
        <begin position="461"/>
        <end position="477"/>
    </location>
</feature>
<evidence type="ECO:0000313" key="3">
    <source>
        <dbReference type="Proteomes" id="UP001458880"/>
    </source>
</evidence>
<feature type="compositionally biased region" description="Pro residues" evidence="1">
    <location>
        <begin position="406"/>
        <end position="421"/>
    </location>
</feature>
<feature type="region of interest" description="Disordered" evidence="1">
    <location>
        <begin position="457"/>
        <end position="477"/>
    </location>
</feature>